<evidence type="ECO:0000259" key="1">
    <source>
        <dbReference type="Pfam" id="PF00535"/>
    </source>
</evidence>
<keyword evidence="3" id="KW-1185">Reference proteome</keyword>
<dbReference type="RefSeq" id="WP_014714838.1">
    <property type="nucleotide sequence ID" value="NZ_CP011923.2"/>
</dbReference>
<gene>
    <name evidence="2" type="ORF">FNO190_1479</name>
</gene>
<accession>A0ABM5U7A9</accession>
<evidence type="ECO:0000313" key="3">
    <source>
        <dbReference type="Proteomes" id="UP000035930"/>
    </source>
</evidence>
<evidence type="ECO:0000313" key="2">
    <source>
        <dbReference type="EMBL" id="AKN89108.1"/>
    </source>
</evidence>
<dbReference type="InterPro" id="IPR029044">
    <property type="entry name" value="Nucleotide-diphossugar_trans"/>
</dbReference>
<dbReference type="PANTHER" id="PTHR22916:SF3">
    <property type="entry name" value="UDP-GLCNAC:BETAGAL BETA-1,3-N-ACETYLGLUCOSAMINYLTRANSFERASE-LIKE PROTEIN 1"/>
    <property type="match status" value="1"/>
</dbReference>
<dbReference type="InterPro" id="IPR001173">
    <property type="entry name" value="Glyco_trans_2-like"/>
</dbReference>
<protein>
    <submittedName>
        <fullName evidence="2">Cell wall biosynthesis glycosyltransferase-like protein</fullName>
    </submittedName>
</protein>
<proteinExistence type="predicted"/>
<dbReference type="SUPFAM" id="SSF53448">
    <property type="entry name" value="Nucleotide-diphospho-sugar transferases"/>
    <property type="match status" value="1"/>
</dbReference>
<dbReference type="Pfam" id="PF00535">
    <property type="entry name" value="Glycos_transf_2"/>
    <property type="match status" value="1"/>
</dbReference>
<dbReference type="PANTHER" id="PTHR22916">
    <property type="entry name" value="GLYCOSYLTRANSFERASE"/>
    <property type="match status" value="1"/>
</dbReference>
<reference evidence="2" key="1">
    <citation type="submission" date="2017-08" db="EMBL/GenBank/DDBJ databases">
        <title>Complete Genome Sequence of Francisella noatunensis subsp. orientalis strain FNO190.</title>
        <authorList>
            <person name="Pereira F.L."/>
            <person name="Goncalves L.A."/>
            <person name="Guilherme T.C."/>
            <person name="Soares S.C."/>
            <person name="Dorella F.A."/>
            <person name="Carvalho A.F."/>
            <person name="Leibowitz M.P."/>
            <person name="Leal C.A.G."/>
            <person name="Azevedo V.A.C."/>
            <person name="Figueiredo H.C.P."/>
        </authorList>
    </citation>
    <scope>NUCLEOTIDE SEQUENCE</scope>
    <source>
        <strain evidence="2">FNO190</strain>
    </source>
</reference>
<dbReference type="EMBL" id="CP011923">
    <property type="protein sequence ID" value="AKN89108.1"/>
    <property type="molecule type" value="Genomic_DNA"/>
</dbReference>
<name>A0ABM5U7A9_9GAMM</name>
<dbReference type="Proteomes" id="UP000035930">
    <property type="component" value="Chromosome"/>
</dbReference>
<feature type="domain" description="Glycosyltransferase 2-like" evidence="1">
    <location>
        <begin position="23"/>
        <end position="149"/>
    </location>
</feature>
<dbReference type="GeneID" id="45433579"/>
<dbReference type="Gene3D" id="3.90.550.10">
    <property type="entry name" value="Spore Coat Polysaccharide Biosynthesis Protein SpsA, Chain A"/>
    <property type="match status" value="1"/>
</dbReference>
<sequence>MNINKREEFDIISRWKTNDIMVSICCITFNHEEYIGQAIDSFLMQETDFPFEIIISDDCSTDGTADIVSKYQTKYPNIIKPIFQTENQFTKGVKLFTDITMPKSRGKYIALCEGDDYWIDPHKLKKQVDFLEQNLQFMGCVHNTRYLENDLETDKLVIENVKEEYTFFDIIDNYIHTSSYLFRYDCQYKRDIDQYFKLYYGDRYHLLVFSKFGPVKCIDEVMSVYRIHDMGFCSGANKKVKYLRELEDYLAYSKAFQEHEDLFLKLFLRSLYGMDSDYIDAVVGTFSTKLDYGDAIKIAKYLMMSITDNQKVISESSVKIKECNDYIQYLESENKDLSFIRYMRKIIKKIFSK</sequence>
<organism evidence="2 3">
    <name type="scientific">Francisella orientalis</name>
    <dbReference type="NCBI Taxonomy" id="299583"/>
    <lineage>
        <taxon>Bacteria</taxon>
        <taxon>Pseudomonadati</taxon>
        <taxon>Pseudomonadota</taxon>
        <taxon>Gammaproteobacteria</taxon>
        <taxon>Thiotrichales</taxon>
        <taxon>Francisellaceae</taxon>
        <taxon>Francisella</taxon>
    </lineage>
</organism>